<organism evidence="1 2">
    <name type="scientific">Monosporascus cannonballus</name>
    <dbReference type="NCBI Taxonomy" id="155416"/>
    <lineage>
        <taxon>Eukaryota</taxon>
        <taxon>Fungi</taxon>
        <taxon>Dikarya</taxon>
        <taxon>Ascomycota</taxon>
        <taxon>Pezizomycotina</taxon>
        <taxon>Sordariomycetes</taxon>
        <taxon>Xylariomycetidae</taxon>
        <taxon>Xylariales</taxon>
        <taxon>Xylariales incertae sedis</taxon>
        <taxon>Monosporascus</taxon>
    </lineage>
</organism>
<evidence type="ECO:0000313" key="2">
    <source>
        <dbReference type="Proteomes" id="UP000294003"/>
    </source>
</evidence>
<sequence>MSSAGGEAQASELDGTVIELLLAEKNSARPRIPALQDLSPAERAQTNLVDIDKLNLTIPGDPYGKKYRWAGNVSHLEGRRMSPLMNKIFERLNTITPAENETVQQLQTFLHGVRNQGKKELVAKLEEQTKISPVVIQDDAERLIIRCYIDQKNRWTARLIEIRGVDVQDRDSFETQQSKQFDQQAETCLGEEKVPSSTIKFIIAQWLSAPAGEVKQPSEQSLYELRTKAQENYWMHMNHAERTSVRFLSKLGTPSLREAFGVIEKVWKPAWEKECFHPDYFRQYKLDEIISKQLLPLYGEHIIVATSKNGEVLFASIENLQQRLWGQTSLELQTRFIDMWAHLTPLPDPETKRHQVDNYVRKLHPSLDMAKVDVVGLQKARMCIAHYGTWCTPTDHEGVQLYLTEDSVFSRSRGQGIAQSQFSNLCKRVFAKASKTMQFLLQELDPEYLSDCREIYKALPLENRIHCREDGGEHLTLYALGINPHTMRHADTNGIRKGYAGLLTFGDYEGGNLCLPQLGFKVPYRPGACAILRGDRIQHFVSDYRGGRYLVVGTNHEKVKRHAYRLLGRSVLRDPGGAEELEADWCVNEQGNDEDEEIAYTNEELHGAGVLQDRGP</sequence>
<comment type="caution">
    <text evidence="1">The sequence shown here is derived from an EMBL/GenBank/DDBJ whole genome shotgun (WGS) entry which is preliminary data.</text>
</comment>
<name>A0ABY0HI92_9PEZI</name>
<evidence type="ECO:0008006" key="3">
    <source>
        <dbReference type="Google" id="ProtNLM"/>
    </source>
</evidence>
<dbReference type="Proteomes" id="UP000294003">
    <property type="component" value="Unassembled WGS sequence"/>
</dbReference>
<protein>
    <recommendedName>
        <fullName evidence="3">Prolyl 4-hydroxylase alpha subunit domain-containing protein</fullName>
    </recommendedName>
</protein>
<proteinExistence type="predicted"/>
<accession>A0ABY0HI92</accession>
<evidence type="ECO:0000313" key="1">
    <source>
        <dbReference type="EMBL" id="RYO94045.1"/>
    </source>
</evidence>
<gene>
    <name evidence="1" type="ORF">DL762_000793</name>
</gene>
<dbReference type="EMBL" id="QJNS01000013">
    <property type="protein sequence ID" value="RYO94045.1"/>
    <property type="molecule type" value="Genomic_DNA"/>
</dbReference>
<reference evidence="1 2" key="1">
    <citation type="submission" date="2018-06" db="EMBL/GenBank/DDBJ databases">
        <title>Complete Genomes of Monosporascus.</title>
        <authorList>
            <person name="Robinson A.J."/>
            <person name="Natvig D.O."/>
        </authorList>
    </citation>
    <scope>NUCLEOTIDE SEQUENCE [LARGE SCALE GENOMIC DNA]</scope>
    <source>
        <strain evidence="1 2">CBS 609.92</strain>
    </source>
</reference>
<keyword evidence="2" id="KW-1185">Reference proteome</keyword>
<dbReference type="Gene3D" id="3.60.130.30">
    <property type="match status" value="1"/>
</dbReference>